<gene>
    <name evidence="6" type="ORF">FisN_11Lh071</name>
</gene>
<accession>A0A1Z5J839</accession>
<dbReference type="GO" id="GO:0005634">
    <property type="term" value="C:nucleus"/>
    <property type="evidence" value="ECO:0007669"/>
    <property type="project" value="UniProtKB-SubCell"/>
</dbReference>
<dbReference type="PRINTS" id="PR00056">
    <property type="entry name" value="HSFDOMAIN"/>
</dbReference>
<evidence type="ECO:0000256" key="1">
    <source>
        <dbReference type="ARBA" id="ARBA00004123"/>
    </source>
</evidence>
<dbReference type="AlphaFoldDB" id="A0A1Z5J839"/>
<dbReference type="Gene3D" id="1.10.10.10">
    <property type="entry name" value="Winged helix-like DNA-binding domain superfamily/Winged helix DNA-binding domain"/>
    <property type="match status" value="1"/>
</dbReference>
<dbReference type="Pfam" id="PF00447">
    <property type="entry name" value="HSF_DNA-bind"/>
    <property type="match status" value="1"/>
</dbReference>
<name>A0A1Z5J839_FISSO</name>
<dbReference type="InterPro" id="IPR000232">
    <property type="entry name" value="HSF_DNA-bd"/>
</dbReference>
<comment type="similarity">
    <text evidence="4">Belongs to the HSF family.</text>
</comment>
<evidence type="ECO:0000313" key="7">
    <source>
        <dbReference type="Proteomes" id="UP000198406"/>
    </source>
</evidence>
<dbReference type="FunFam" id="1.10.10.10:FF:000479">
    <property type="entry name" value="Predicted protein"/>
    <property type="match status" value="1"/>
</dbReference>
<feature type="domain" description="HSF-type DNA-binding" evidence="5">
    <location>
        <begin position="95"/>
        <end position="190"/>
    </location>
</feature>
<dbReference type="PANTHER" id="PTHR10015:SF206">
    <property type="entry name" value="HSF-TYPE DNA-BINDING DOMAIN-CONTAINING PROTEIN"/>
    <property type="match status" value="1"/>
</dbReference>
<keyword evidence="6" id="KW-0346">Stress response</keyword>
<evidence type="ECO:0000256" key="2">
    <source>
        <dbReference type="ARBA" id="ARBA00023125"/>
    </source>
</evidence>
<dbReference type="InParanoid" id="A0A1Z5J839"/>
<dbReference type="OrthoDB" id="44091at2759"/>
<evidence type="ECO:0000256" key="3">
    <source>
        <dbReference type="ARBA" id="ARBA00023242"/>
    </source>
</evidence>
<dbReference type="SMART" id="SM00415">
    <property type="entry name" value="HSF"/>
    <property type="match status" value="1"/>
</dbReference>
<keyword evidence="3" id="KW-0539">Nucleus</keyword>
<dbReference type="PANTHER" id="PTHR10015">
    <property type="entry name" value="HEAT SHOCK TRANSCRIPTION FACTOR"/>
    <property type="match status" value="1"/>
</dbReference>
<dbReference type="InterPro" id="IPR036388">
    <property type="entry name" value="WH-like_DNA-bd_sf"/>
</dbReference>
<dbReference type="Proteomes" id="UP000198406">
    <property type="component" value="Unassembled WGS sequence"/>
</dbReference>
<evidence type="ECO:0000256" key="4">
    <source>
        <dbReference type="RuleBase" id="RU004020"/>
    </source>
</evidence>
<dbReference type="GO" id="GO:0043565">
    <property type="term" value="F:sequence-specific DNA binding"/>
    <property type="evidence" value="ECO:0007669"/>
    <property type="project" value="InterPro"/>
</dbReference>
<dbReference type="GO" id="GO:0003700">
    <property type="term" value="F:DNA-binding transcription factor activity"/>
    <property type="evidence" value="ECO:0007669"/>
    <property type="project" value="InterPro"/>
</dbReference>
<protein>
    <submittedName>
        <fullName evidence="6">Heat shock transcription factor 4</fullName>
    </submittedName>
</protein>
<sequence>MDFNMDEQDAASAVALLQADGKRGQEDWPDMAAGFSVKRARVVENEVAPQNIEDVAMEAEPEEGAVLNPAPFFHYIDRSTEKDPDPLLPLTLPGRVPNFPAKMHAILSRDDLADIICWMPHGRAWRVLKPREFEVRVLPSYFEHAKFSSFIRQANGWGFRRITQGRDRNAYYHESFLRGLPHLCKTMKRPGVSKKPASDPDHEPDLYRISELHPLPEKAKEDVLMHDCTLQGGPKARMPIYSGSVLSGSTSTFDRNASTLTPRDQHALSAFEQSLGAAESSRSAAPVLPTALGIPASSFAPPAAMPVGFPLNFAAFGTEKPSPLAAASELAAAFQASQAASQFAAGFAAAAALSQHQFKTLLDSFAAAQPNQEQPASNQMP</sequence>
<comment type="subcellular location">
    <subcellularLocation>
        <location evidence="1">Nucleus</location>
    </subcellularLocation>
</comment>
<dbReference type="SUPFAM" id="SSF46785">
    <property type="entry name" value="Winged helix' DNA-binding domain"/>
    <property type="match status" value="1"/>
</dbReference>
<dbReference type="EMBL" id="BDSP01000013">
    <property type="protein sequence ID" value="GAX09941.1"/>
    <property type="molecule type" value="Genomic_DNA"/>
</dbReference>
<organism evidence="6 7">
    <name type="scientific">Fistulifera solaris</name>
    <name type="common">Oleaginous diatom</name>
    <dbReference type="NCBI Taxonomy" id="1519565"/>
    <lineage>
        <taxon>Eukaryota</taxon>
        <taxon>Sar</taxon>
        <taxon>Stramenopiles</taxon>
        <taxon>Ochrophyta</taxon>
        <taxon>Bacillariophyta</taxon>
        <taxon>Bacillariophyceae</taxon>
        <taxon>Bacillariophycidae</taxon>
        <taxon>Naviculales</taxon>
        <taxon>Naviculaceae</taxon>
        <taxon>Fistulifera</taxon>
    </lineage>
</organism>
<keyword evidence="7" id="KW-1185">Reference proteome</keyword>
<evidence type="ECO:0000259" key="5">
    <source>
        <dbReference type="SMART" id="SM00415"/>
    </source>
</evidence>
<reference evidence="6 7" key="1">
    <citation type="journal article" date="2015" name="Plant Cell">
        <title>Oil accumulation by the oleaginous diatom Fistulifera solaris as revealed by the genome and transcriptome.</title>
        <authorList>
            <person name="Tanaka T."/>
            <person name="Maeda Y."/>
            <person name="Veluchamy A."/>
            <person name="Tanaka M."/>
            <person name="Abida H."/>
            <person name="Marechal E."/>
            <person name="Bowler C."/>
            <person name="Muto M."/>
            <person name="Sunaga Y."/>
            <person name="Tanaka M."/>
            <person name="Yoshino T."/>
            <person name="Taniguchi T."/>
            <person name="Fukuda Y."/>
            <person name="Nemoto M."/>
            <person name="Matsumoto M."/>
            <person name="Wong P.S."/>
            <person name="Aburatani S."/>
            <person name="Fujibuchi W."/>
        </authorList>
    </citation>
    <scope>NUCLEOTIDE SEQUENCE [LARGE SCALE GENOMIC DNA]</scope>
    <source>
        <strain evidence="6 7">JPCC DA0580</strain>
    </source>
</reference>
<proteinExistence type="inferred from homology"/>
<evidence type="ECO:0000313" key="6">
    <source>
        <dbReference type="EMBL" id="GAX09941.1"/>
    </source>
</evidence>
<comment type="caution">
    <text evidence="6">The sequence shown here is derived from an EMBL/GenBank/DDBJ whole genome shotgun (WGS) entry which is preliminary data.</text>
</comment>
<dbReference type="InterPro" id="IPR036390">
    <property type="entry name" value="WH_DNA-bd_sf"/>
</dbReference>
<keyword evidence="2" id="KW-0238">DNA-binding</keyword>